<keyword evidence="2" id="KW-0678">Repressor</keyword>
<evidence type="ECO:0000256" key="6">
    <source>
        <dbReference type="ARBA" id="ARBA00022833"/>
    </source>
</evidence>
<feature type="compositionally biased region" description="Polar residues" evidence="10">
    <location>
        <begin position="703"/>
        <end position="714"/>
    </location>
</feature>
<dbReference type="Gene3D" id="3.30.160.60">
    <property type="entry name" value="Classic Zinc Finger"/>
    <property type="match status" value="2"/>
</dbReference>
<feature type="compositionally biased region" description="Low complexity" evidence="10">
    <location>
        <begin position="603"/>
        <end position="621"/>
    </location>
</feature>
<dbReference type="InParanoid" id="A0A5C3PKA8"/>
<evidence type="ECO:0000313" key="13">
    <source>
        <dbReference type="Proteomes" id="UP000308197"/>
    </source>
</evidence>
<keyword evidence="13" id="KW-1185">Reference proteome</keyword>
<keyword evidence="3" id="KW-0479">Metal-binding</keyword>
<dbReference type="GO" id="GO:0008270">
    <property type="term" value="F:zinc ion binding"/>
    <property type="evidence" value="ECO:0007669"/>
    <property type="project" value="UniProtKB-KW"/>
</dbReference>
<feature type="domain" description="C2H2-type" evidence="11">
    <location>
        <begin position="154"/>
        <end position="181"/>
    </location>
</feature>
<evidence type="ECO:0000256" key="7">
    <source>
        <dbReference type="ARBA" id="ARBA00023242"/>
    </source>
</evidence>
<feature type="region of interest" description="Disordered" evidence="10">
    <location>
        <begin position="333"/>
        <end position="356"/>
    </location>
</feature>
<evidence type="ECO:0000256" key="8">
    <source>
        <dbReference type="ARBA" id="ARBA00038089"/>
    </source>
</evidence>
<dbReference type="PANTHER" id="PTHR47257">
    <property type="entry name" value="PH-RESPONSE TRANSCRIPTION FACTOR PACC/RIM101"/>
    <property type="match status" value="1"/>
</dbReference>
<keyword evidence="7" id="KW-0539">Nucleus</keyword>
<dbReference type="SUPFAM" id="SSF57667">
    <property type="entry name" value="beta-beta-alpha zinc fingers"/>
    <property type="match status" value="1"/>
</dbReference>
<dbReference type="GO" id="GO:0045944">
    <property type="term" value="P:positive regulation of transcription by RNA polymerase II"/>
    <property type="evidence" value="ECO:0007669"/>
    <property type="project" value="TreeGrafter"/>
</dbReference>
<keyword evidence="4" id="KW-0677">Repeat</keyword>
<comment type="subcellular location">
    <subcellularLocation>
        <location evidence="1">Nucleus</location>
    </subcellularLocation>
</comment>
<feature type="region of interest" description="Disordered" evidence="10">
    <location>
        <begin position="35"/>
        <end position="88"/>
    </location>
</feature>
<dbReference type="InterPro" id="IPR013087">
    <property type="entry name" value="Znf_C2H2_type"/>
</dbReference>
<evidence type="ECO:0000259" key="11">
    <source>
        <dbReference type="PROSITE" id="PS50157"/>
    </source>
</evidence>
<dbReference type="Proteomes" id="UP000308197">
    <property type="component" value="Unassembled WGS sequence"/>
</dbReference>
<comment type="similarity">
    <text evidence="8">Belongs to the pacC/RIM101 family.</text>
</comment>
<dbReference type="GO" id="GO:0005634">
    <property type="term" value="C:nucleus"/>
    <property type="evidence" value="ECO:0007669"/>
    <property type="project" value="UniProtKB-SubCell"/>
</dbReference>
<feature type="compositionally biased region" description="Polar residues" evidence="10">
    <location>
        <begin position="539"/>
        <end position="551"/>
    </location>
</feature>
<dbReference type="SMART" id="SM00355">
    <property type="entry name" value="ZnF_C2H2"/>
    <property type="match status" value="3"/>
</dbReference>
<dbReference type="PROSITE" id="PS00028">
    <property type="entry name" value="ZINC_FINGER_C2H2_1"/>
    <property type="match status" value="3"/>
</dbReference>
<feature type="region of interest" description="Disordered" evidence="10">
    <location>
        <begin position="676"/>
        <end position="752"/>
    </location>
</feature>
<feature type="compositionally biased region" description="Low complexity" evidence="10">
    <location>
        <begin position="72"/>
        <end position="84"/>
    </location>
</feature>
<dbReference type="STRING" id="1314778.A0A5C3PKA8"/>
<organism evidence="12 13">
    <name type="scientific">Polyporus arcularius HHB13444</name>
    <dbReference type="NCBI Taxonomy" id="1314778"/>
    <lineage>
        <taxon>Eukaryota</taxon>
        <taxon>Fungi</taxon>
        <taxon>Dikarya</taxon>
        <taxon>Basidiomycota</taxon>
        <taxon>Agaricomycotina</taxon>
        <taxon>Agaricomycetes</taxon>
        <taxon>Polyporales</taxon>
        <taxon>Polyporaceae</taxon>
        <taxon>Polyporus</taxon>
    </lineage>
</organism>
<feature type="compositionally biased region" description="Low complexity" evidence="10">
    <location>
        <begin position="226"/>
        <end position="239"/>
    </location>
</feature>
<evidence type="ECO:0000256" key="4">
    <source>
        <dbReference type="ARBA" id="ARBA00022737"/>
    </source>
</evidence>
<evidence type="ECO:0000256" key="10">
    <source>
        <dbReference type="SAM" id="MobiDB-lite"/>
    </source>
</evidence>
<evidence type="ECO:0000256" key="5">
    <source>
        <dbReference type="ARBA" id="ARBA00022771"/>
    </source>
</evidence>
<proteinExistence type="inferred from homology"/>
<feature type="region of interest" description="Disordered" evidence="10">
    <location>
        <begin position="601"/>
        <end position="635"/>
    </location>
</feature>
<dbReference type="PANTHER" id="PTHR47257:SF1">
    <property type="entry name" value="PH-RESPONSE TRANSCRIPTION FACTOR PACC_RIM101"/>
    <property type="match status" value="1"/>
</dbReference>
<accession>A0A5C3PKA8</accession>
<evidence type="ECO:0000256" key="1">
    <source>
        <dbReference type="ARBA" id="ARBA00004123"/>
    </source>
</evidence>
<name>A0A5C3PKA8_9APHY</name>
<keyword evidence="6" id="KW-0862">Zinc</keyword>
<dbReference type="EMBL" id="ML211104">
    <property type="protein sequence ID" value="TFK88660.1"/>
    <property type="molecule type" value="Genomic_DNA"/>
</dbReference>
<dbReference type="Pfam" id="PF00096">
    <property type="entry name" value="zf-C2H2"/>
    <property type="match status" value="1"/>
</dbReference>
<keyword evidence="5 9" id="KW-0863">Zinc-finger</keyword>
<gene>
    <name evidence="12" type="ORF">K466DRAFT_585369</name>
</gene>
<dbReference type="PROSITE" id="PS50157">
    <property type="entry name" value="ZINC_FINGER_C2H2_2"/>
    <property type="match status" value="2"/>
</dbReference>
<evidence type="ECO:0000313" key="12">
    <source>
        <dbReference type="EMBL" id="TFK88660.1"/>
    </source>
</evidence>
<dbReference type="FunFam" id="3.30.160.60:FF:000145">
    <property type="entry name" value="Zinc finger protein 574"/>
    <property type="match status" value="1"/>
</dbReference>
<dbReference type="AlphaFoldDB" id="A0A5C3PKA8"/>
<feature type="region of interest" description="Disordered" evidence="10">
    <location>
        <begin position="176"/>
        <end position="248"/>
    </location>
</feature>
<feature type="compositionally biased region" description="Low complexity" evidence="10">
    <location>
        <begin position="686"/>
        <end position="698"/>
    </location>
</feature>
<evidence type="ECO:0000256" key="3">
    <source>
        <dbReference type="ARBA" id="ARBA00022723"/>
    </source>
</evidence>
<dbReference type="InterPro" id="IPR036236">
    <property type="entry name" value="Znf_C2H2_sf"/>
</dbReference>
<sequence length="851" mass="91134">MPQDSFPHLVPLSALQHSLHRALYPFDVLDGLDPCPTLDHPPMSQPPPSPKTSSASPPAPSDSAERTQSDTSSPSAAPSSSEEPAPGHRCQWLSCEKVLPDPEALYNHLCNDHIGRKSTGNLCLTCKWKDCGTTCAKRDHITSHLRVHTPLKPHVCDICKKPFKRPQDLKKHEKIHTEEHHAQHKHSKAITVADPAYSSRVRGENDKPRTLVPPHGHHISGARAKSSSLPLSDSSSGPDFGVLPTPSPELDYAPEAIAAHSRSQMYRVQPQLPTWEVLADELPNRSVPVSGSKRAFEYTVDDFFTDMKKRRVNPAYDPHMAARLSNLAYQQSLSATTNGAPPPGTAPQTFPPRSVSFDIRSPEELAAVNEFLITLGRDVSGAGAHPSRHQHSQSVPHATADEAAFFDPANLAQLGLAGMPGVPSAPGPGSGAGYHGESGYIPLNEFSHHGPSYPSRSSQQPIQSVQFGLYPSVHDIAGAAAPLPYTANRARSHRASGTDERLLSLNHSPQFHEQAYHGHGYPHYLTPPLDLGPPANGASPLSSHSGMSTPPNATPPHIPLTMAPESAAAFDFVRSGRAPPPVLQLAPADYSTKSMRHVVPLKSAGPSNASPPSSASLANRPEPMEPRLGRGAPHIGLPARLTASAASSVASSSASIASSKSNPLYPLLTSGDEQFKLPPLGARFRSPSPAISSSTSSDESSREPTVSPTLSSHTLGPRSPSPMATDSDTPTLPRYPTPPSPSSSQERVGYPVLPPISSLASYASKSVSREHSEELAREVGRIELESSSHVRAARGPISPEERRRHATLVRDLLVAINLEYRRQHGTPPPTVGSTESRGVEREVRDVEMIAV</sequence>
<feature type="region of interest" description="Disordered" evidence="10">
    <location>
        <begin position="531"/>
        <end position="558"/>
    </location>
</feature>
<dbReference type="InterPro" id="IPR050806">
    <property type="entry name" value="pacC/RIM101"/>
</dbReference>
<evidence type="ECO:0000256" key="2">
    <source>
        <dbReference type="ARBA" id="ARBA00022491"/>
    </source>
</evidence>
<protein>
    <recommendedName>
        <fullName evidence="11">C2H2-type domain-containing protein</fullName>
    </recommendedName>
</protein>
<feature type="domain" description="C2H2-type" evidence="11">
    <location>
        <begin position="124"/>
        <end position="153"/>
    </location>
</feature>
<evidence type="ECO:0000256" key="9">
    <source>
        <dbReference type="PROSITE-ProRule" id="PRU00042"/>
    </source>
</evidence>
<reference evidence="12 13" key="1">
    <citation type="journal article" date="2019" name="Nat. Ecol. Evol.">
        <title>Megaphylogeny resolves global patterns of mushroom evolution.</title>
        <authorList>
            <person name="Varga T."/>
            <person name="Krizsan K."/>
            <person name="Foldi C."/>
            <person name="Dima B."/>
            <person name="Sanchez-Garcia M."/>
            <person name="Sanchez-Ramirez S."/>
            <person name="Szollosi G.J."/>
            <person name="Szarkandi J.G."/>
            <person name="Papp V."/>
            <person name="Albert L."/>
            <person name="Andreopoulos W."/>
            <person name="Angelini C."/>
            <person name="Antonin V."/>
            <person name="Barry K.W."/>
            <person name="Bougher N.L."/>
            <person name="Buchanan P."/>
            <person name="Buyck B."/>
            <person name="Bense V."/>
            <person name="Catcheside P."/>
            <person name="Chovatia M."/>
            <person name="Cooper J."/>
            <person name="Damon W."/>
            <person name="Desjardin D."/>
            <person name="Finy P."/>
            <person name="Geml J."/>
            <person name="Haridas S."/>
            <person name="Hughes K."/>
            <person name="Justo A."/>
            <person name="Karasinski D."/>
            <person name="Kautmanova I."/>
            <person name="Kiss B."/>
            <person name="Kocsube S."/>
            <person name="Kotiranta H."/>
            <person name="LaButti K.M."/>
            <person name="Lechner B.E."/>
            <person name="Liimatainen K."/>
            <person name="Lipzen A."/>
            <person name="Lukacs Z."/>
            <person name="Mihaltcheva S."/>
            <person name="Morgado L.N."/>
            <person name="Niskanen T."/>
            <person name="Noordeloos M.E."/>
            <person name="Ohm R.A."/>
            <person name="Ortiz-Santana B."/>
            <person name="Ovrebo C."/>
            <person name="Racz N."/>
            <person name="Riley R."/>
            <person name="Savchenko A."/>
            <person name="Shiryaev A."/>
            <person name="Soop K."/>
            <person name="Spirin V."/>
            <person name="Szebenyi C."/>
            <person name="Tomsovsky M."/>
            <person name="Tulloss R.E."/>
            <person name="Uehling J."/>
            <person name="Grigoriev I.V."/>
            <person name="Vagvolgyi C."/>
            <person name="Papp T."/>
            <person name="Martin F.M."/>
            <person name="Miettinen O."/>
            <person name="Hibbett D.S."/>
            <person name="Nagy L.G."/>
        </authorList>
    </citation>
    <scope>NUCLEOTIDE SEQUENCE [LARGE SCALE GENOMIC DNA]</scope>
    <source>
        <strain evidence="12 13">HHB13444</strain>
    </source>
</reference>